<gene>
    <name evidence="1" type="ORF">BXZ70DRAFT_635</name>
</gene>
<reference evidence="1" key="1">
    <citation type="journal article" date="2021" name="New Phytol.">
        <title>Evolutionary innovations through gain and loss of genes in the ectomycorrhizal Boletales.</title>
        <authorList>
            <person name="Wu G."/>
            <person name="Miyauchi S."/>
            <person name="Morin E."/>
            <person name="Kuo A."/>
            <person name="Drula E."/>
            <person name="Varga T."/>
            <person name="Kohler A."/>
            <person name="Feng B."/>
            <person name="Cao Y."/>
            <person name="Lipzen A."/>
            <person name="Daum C."/>
            <person name="Hundley H."/>
            <person name="Pangilinan J."/>
            <person name="Johnson J."/>
            <person name="Barry K."/>
            <person name="LaButti K."/>
            <person name="Ng V."/>
            <person name="Ahrendt S."/>
            <person name="Min B."/>
            <person name="Choi I.G."/>
            <person name="Park H."/>
            <person name="Plett J.M."/>
            <person name="Magnuson J."/>
            <person name="Spatafora J.W."/>
            <person name="Nagy L.G."/>
            <person name="Henrissat B."/>
            <person name="Grigoriev I.V."/>
            <person name="Yang Z.L."/>
            <person name="Xu J."/>
            <person name="Martin F.M."/>
        </authorList>
    </citation>
    <scope>NUCLEOTIDE SEQUENCE</scope>
    <source>
        <strain evidence="1">KKN 215</strain>
    </source>
</reference>
<accession>A0A8K0XUP9</accession>
<evidence type="ECO:0000313" key="2">
    <source>
        <dbReference type="Proteomes" id="UP000813824"/>
    </source>
</evidence>
<proteinExistence type="predicted"/>
<protein>
    <submittedName>
        <fullName evidence="1">Uncharacterized protein</fullName>
    </submittedName>
</protein>
<comment type="caution">
    <text evidence="1">The sequence shown here is derived from an EMBL/GenBank/DDBJ whole genome shotgun (WGS) entry which is preliminary data.</text>
</comment>
<dbReference type="Proteomes" id="UP000813824">
    <property type="component" value="Unassembled WGS sequence"/>
</dbReference>
<dbReference type="EMBL" id="JAEVFJ010000001">
    <property type="protein sequence ID" value="KAH8107630.1"/>
    <property type="molecule type" value="Genomic_DNA"/>
</dbReference>
<name>A0A8K0XUP9_9AGAR</name>
<evidence type="ECO:0000313" key="1">
    <source>
        <dbReference type="EMBL" id="KAH8107630.1"/>
    </source>
</evidence>
<keyword evidence="2" id="KW-1185">Reference proteome</keyword>
<organism evidence="1 2">
    <name type="scientific">Cristinia sonorae</name>
    <dbReference type="NCBI Taxonomy" id="1940300"/>
    <lineage>
        <taxon>Eukaryota</taxon>
        <taxon>Fungi</taxon>
        <taxon>Dikarya</taxon>
        <taxon>Basidiomycota</taxon>
        <taxon>Agaricomycotina</taxon>
        <taxon>Agaricomycetes</taxon>
        <taxon>Agaricomycetidae</taxon>
        <taxon>Agaricales</taxon>
        <taxon>Pleurotineae</taxon>
        <taxon>Stephanosporaceae</taxon>
        <taxon>Cristinia</taxon>
    </lineage>
</organism>
<sequence length="257" mass="28733">MQPDGHGRGSPQPRPRSRNHRVAFCLWVSSISPPQYLQLSPPSCKTCGLFASDSSSFQLRIATALTRKMCPLTLRCHVVSLTFPTLSDFEVEQVLQRAFTRFHPRPFVLPSHLSQRATPPSSFSISPSLLWRLAVLCTRRLTVHEPLNDPHFDPSTFLSTSLYMSVIATQTVRSFVLLYACKQTIRVSLGSNVPYAAQCLRSFLVPERVHPNSMSCQVTASIIGNVSWFLLAYFSHPQTFTTVTTGESCGRERCNQG</sequence>
<dbReference type="AlphaFoldDB" id="A0A8K0XUP9"/>